<feature type="region of interest" description="Disordered" evidence="4">
    <location>
        <begin position="1580"/>
        <end position="1608"/>
    </location>
</feature>
<dbReference type="InterPro" id="IPR006162">
    <property type="entry name" value="Ppantetheine_attach_site"/>
</dbReference>
<dbReference type="SUPFAM" id="SSF52777">
    <property type="entry name" value="CoA-dependent acyltransferases"/>
    <property type="match status" value="4"/>
</dbReference>
<dbReference type="SUPFAM" id="SSF56801">
    <property type="entry name" value="Acetyl-CoA synthetase-like"/>
    <property type="match status" value="2"/>
</dbReference>
<proteinExistence type="predicted"/>
<dbReference type="Pfam" id="PF00501">
    <property type="entry name" value="AMP-binding"/>
    <property type="match status" value="2"/>
</dbReference>
<dbReference type="InterPro" id="IPR025110">
    <property type="entry name" value="AMP-bd_C"/>
</dbReference>
<feature type="domain" description="Carrier" evidence="5">
    <location>
        <begin position="2193"/>
        <end position="2267"/>
    </location>
</feature>
<dbReference type="InterPro" id="IPR023213">
    <property type="entry name" value="CAT-like_dom_sf"/>
</dbReference>
<evidence type="ECO:0000256" key="2">
    <source>
        <dbReference type="ARBA" id="ARBA00022450"/>
    </source>
</evidence>
<dbReference type="PANTHER" id="PTHR45527:SF1">
    <property type="entry name" value="FATTY ACID SYNTHASE"/>
    <property type="match status" value="1"/>
</dbReference>
<dbReference type="InterPro" id="IPR009081">
    <property type="entry name" value="PP-bd_ACP"/>
</dbReference>
<dbReference type="Gene3D" id="1.10.1200.10">
    <property type="entry name" value="ACP-like"/>
    <property type="match status" value="2"/>
</dbReference>
<dbReference type="CDD" id="cd17646">
    <property type="entry name" value="A_NRPS_AB3403-like"/>
    <property type="match status" value="1"/>
</dbReference>
<feature type="compositionally biased region" description="Basic and acidic residues" evidence="4">
    <location>
        <begin position="20"/>
        <end position="36"/>
    </location>
</feature>
<feature type="region of interest" description="Disordered" evidence="4">
    <location>
        <begin position="20"/>
        <end position="46"/>
    </location>
</feature>
<dbReference type="Pfam" id="PF00668">
    <property type="entry name" value="Condensation"/>
    <property type="match status" value="2"/>
</dbReference>
<dbReference type="GO" id="GO:0008610">
    <property type="term" value="P:lipid biosynthetic process"/>
    <property type="evidence" value="ECO:0007669"/>
    <property type="project" value="UniProtKB-ARBA"/>
</dbReference>
<dbReference type="Pfam" id="PF13193">
    <property type="entry name" value="AMP-binding_C"/>
    <property type="match status" value="1"/>
</dbReference>
<feature type="domain" description="Carrier" evidence="5">
    <location>
        <begin position="1138"/>
        <end position="1213"/>
    </location>
</feature>
<dbReference type="EMBL" id="JACCCO010000001">
    <property type="protein sequence ID" value="NYF38624.1"/>
    <property type="molecule type" value="Genomic_DNA"/>
</dbReference>
<sequence length="2296" mass="246585">MGDLRARLARLSPEQRAALEEKLRRKAAPRREEIPPRPEPGGPAPLSFGQERLWFLQRLDPADASYNMFMVQRLRGPVSVDALRHAFGRLVERHETLRTRFTVLEGRPVQEAVSPEPVEPEVFDLGGAPAAEREGLATRLVADLTNRPFDLAAGPLLRVHLITMSPADHVLCVVLHHIVADGWSLKILLREFAACYAARLEGREAGLPPVALRYSDYAAWQRARLDETAVRKQLDYWSGRLAGVPVLDVPTDRPRPAVRSSNGDYEVRRLGRELTARLERLAAEERCTPFMVLLAAFQALLGAHSGQDDVCVGSVIAGRDRPELEQVVGFFPNTLALRGDLSGDPGFRELLGRVRTIVLEAFAHQDIPFERLLNELRVERDLSTTPLFQAMFVMQDREASELAIAGVETDVFDPGARQAKFDLMLDVTPRSGSLYAMLSYNADLFETGTVSRMLRRYERMLEAVVDDRDIPLSRLRAAMLLPEDRVPAATASLPSSRRTGTDTTAGAAGMDDAPGGPGTDRSGDAERTGGTATVLALFDGRARLAPDAVAVSHGDRRLGYGELRDRAERLAARLVAAGVTAETVVGVCARRSPELVVALLAVQKAGGAYLPLDPAHPAGRLRWMLRDARASLLLAQDGLLECDDLPVIPLNDVADVLQAVTLNGVADGSPAVTPDGLPSAVPSPVPASAVASPAPRAGDPATLAYVIYTSGSTGRPKGVEVERRALDARVAWMRREYGIRPGDRVLQFASAGFDTHAEEIYPALTSGAELVLAPDEPLPDFLRTPQGRSLTVIDLPTSYWQELTAARVAWPETLRLLILGADPLPAPALAAWYAAHGERITLVNSYGPTETTIIATAAELDPSEASRRPTVGHALTGGRVHVLDEHGSPVPVGVAGELCVGGAGVARGYRGAPALTAARFVPDPYGPAGSRLYRTGDRARLRPDGRVEILGRVDRQVKIRGYRIEPGEIEDRLLSLPGVARAVVTVREDTPGDRRLVAYVVPREESVLREESILQEESVPREESPDGNGPVSDGPLGHPAGDEPPGRPAGDDPPGCLAGSGPTVPLAGRGSAGHLAEDEPPGHLAEDELLARLAAELPPYMVPGAVVVVDRIPLTPSGKVDQAALPVPGPRAGHAHLPPATATEELVCSVWAEVLGAERVGALDDFFRLGGHSLLATRAVARLSAATGLDVPLKLVFTHPSARRLARELDLLAGDGQAGPALSRRPEGTAPPLSFAQERIWFMEELTPGTSTYVLPAAVRLREPVDAAALQDRLDDAVARHESLRMRFPAAPDGRPEVRVVPAGHPDARVPLRVAEAASVEEARGIAGADAERPFDLAAGPPLRVTLVRLGPADHVLVVAVHHIVADGWSAEILLGELLGGTRRPRAPRAGYGDYALRQRERLAGPYLERHLDFWREELAGLPALDLPADAPRAVRPAHRGAWHDLRLDAGLVAGLTELARARGATLYMALLAAFQATLARWSGQRDFAVGSPLSGRDLAELEDMVGLFVNLLPMRARLSGDPGFGELLDRTRDAVLEVYAHQELPFEKLVAELDVARDTSRPPLAQVLFALQSYLDTMPRTDSTDPAGSPGSAGSAETAGTRGGRRAEPFALRTTTARFDLELYAAETGDGVAARFVYDRDLFRPDTVERLAGGFLSLLRAVVAAPGTPLSELEVLPAEERDLVLNRWNATGRDHPGGTLHGLFEEQAARTPDATAVVSEEGTLTYAELDARAALLAAGLVGGGTGPDSVVAVRAERSLDLPVRLLAVLKAGGAYLPLDPGLPERRVRLMLDEAGARELTAVLERTPGPGPSAAKTPLGDVPEDSLAYVIFTSGSTGRPKGVGVSHRAIVNRLRWMQETYHLTPADRVLHKTPAGFDVSVWELFWPLITGAALVVARPDGHRDPAYLRDLVRSRGVTTAHFVPSMLAAFTAEEGIEDCRSLRRVICSGEELTAAAARRLTDRLPGVELHNLYGPTEAAVDVSWHRYAPGEETVPIGRPVDNTRLYVLDDTLRPVPVGTPGQLFIGGVQLARGYLGRPALTAERFLPDPYGPPGSRLYATGDRARWRPDGELDYLGRLDDQLKIRGMRVEPGEIEAVLARHPGLEASAVGVWRDAAGARLVGYAVWRDGDGDGDGGSGAERPDLREWLRRELPEHMVPSAWVTLDALPLTANGKLDRAALPVPDGRGGLPPEPPRTDAERDVAEVWREVLGVDGIGRDDGFFAVGGDSIRSLSVVAGLRRRGYRLDLQRLFTHQTVAELAAALTRGDGPGPADAPATEAFGLLGPEDLAKLTGGDR</sequence>
<evidence type="ECO:0000313" key="6">
    <source>
        <dbReference type="EMBL" id="NYF38624.1"/>
    </source>
</evidence>
<reference evidence="6 7" key="1">
    <citation type="submission" date="2020-07" db="EMBL/GenBank/DDBJ databases">
        <title>Sequencing the genomes of 1000 actinobacteria strains.</title>
        <authorList>
            <person name="Klenk H.-P."/>
        </authorList>
    </citation>
    <scope>NUCLEOTIDE SEQUENCE [LARGE SCALE GENOMIC DNA]</scope>
    <source>
        <strain evidence="6 7">DSM 45763</strain>
    </source>
</reference>
<keyword evidence="2" id="KW-0596">Phosphopantetheine</keyword>
<dbReference type="InterPro" id="IPR000873">
    <property type="entry name" value="AMP-dep_synth/lig_dom"/>
</dbReference>
<organism evidence="6 7">
    <name type="scientific">Streptosporangium sandarakinum</name>
    <dbReference type="NCBI Taxonomy" id="1260955"/>
    <lineage>
        <taxon>Bacteria</taxon>
        <taxon>Bacillati</taxon>
        <taxon>Actinomycetota</taxon>
        <taxon>Actinomycetes</taxon>
        <taxon>Streptosporangiales</taxon>
        <taxon>Streptosporangiaceae</taxon>
        <taxon>Streptosporangium</taxon>
    </lineage>
</organism>
<dbReference type="GO" id="GO:0005737">
    <property type="term" value="C:cytoplasm"/>
    <property type="evidence" value="ECO:0007669"/>
    <property type="project" value="TreeGrafter"/>
</dbReference>
<dbReference type="Gene3D" id="3.40.50.980">
    <property type="match status" value="2"/>
</dbReference>
<evidence type="ECO:0000313" key="7">
    <source>
        <dbReference type="Proteomes" id="UP000576393"/>
    </source>
</evidence>
<dbReference type="InterPro" id="IPR036736">
    <property type="entry name" value="ACP-like_sf"/>
</dbReference>
<dbReference type="FunFam" id="3.30.559.10:FF:000012">
    <property type="entry name" value="Non-ribosomal peptide synthetase"/>
    <property type="match status" value="1"/>
</dbReference>
<dbReference type="FunFam" id="1.10.1200.10:FF:000005">
    <property type="entry name" value="Nonribosomal peptide synthetase 1"/>
    <property type="match status" value="2"/>
</dbReference>
<dbReference type="CDD" id="cd05930">
    <property type="entry name" value="A_NRPS"/>
    <property type="match status" value="1"/>
</dbReference>
<dbReference type="FunFam" id="3.40.50.12780:FF:000012">
    <property type="entry name" value="Non-ribosomal peptide synthetase"/>
    <property type="match status" value="1"/>
</dbReference>
<dbReference type="GO" id="GO:0031177">
    <property type="term" value="F:phosphopantetheine binding"/>
    <property type="evidence" value="ECO:0007669"/>
    <property type="project" value="InterPro"/>
</dbReference>
<dbReference type="Proteomes" id="UP000576393">
    <property type="component" value="Unassembled WGS sequence"/>
</dbReference>
<dbReference type="PROSITE" id="PS50075">
    <property type="entry name" value="CARRIER"/>
    <property type="match status" value="2"/>
</dbReference>
<dbReference type="NCBIfam" id="TIGR01733">
    <property type="entry name" value="AA-adenyl-dom"/>
    <property type="match status" value="2"/>
</dbReference>
<dbReference type="InterPro" id="IPR010071">
    <property type="entry name" value="AA_adenyl_dom"/>
</dbReference>
<dbReference type="Gene3D" id="3.30.559.30">
    <property type="entry name" value="Nonribosomal peptide synthetase, condensation domain"/>
    <property type="match status" value="2"/>
</dbReference>
<dbReference type="CDD" id="cd19531">
    <property type="entry name" value="LCL_NRPS-like"/>
    <property type="match status" value="2"/>
</dbReference>
<dbReference type="InterPro" id="IPR020845">
    <property type="entry name" value="AMP-binding_CS"/>
</dbReference>
<dbReference type="SMART" id="SM00823">
    <property type="entry name" value="PKS_PP"/>
    <property type="match status" value="2"/>
</dbReference>
<feature type="compositionally biased region" description="Low complexity" evidence="4">
    <location>
        <begin position="501"/>
        <end position="514"/>
    </location>
</feature>
<evidence type="ECO:0000259" key="5">
    <source>
        <dbReference type="PROSITE" id="PS50075"/>
    </source>
</evidence>
<dbReference type="InterPro" id="IPR042099">
    <property type="entry name" value="ANL_N_sf"/>
</dbReference>
<feature type="region of interest" description="Disordered" evidence="4">
    <location>
        <begin position="1011"/>
        <end position="1081"/>
    </location>
</feature>
<dbReference type="InterPro" id="IPR045851">
    <property type="entry name" value="AMP-bd_C_sf"/>
</dbReference>
<dbReference type="InterPro" id="IPR020806">
    <property type="entry name" value="PKS_PP-bd"/>
</dbReference>
<dbReference type="RefSeq" id="WP_179818331.1">
    <property type="nucleotide sequence ID" value="NZ_JACCCO010000001.1"/>
</dbReference>
<dbReference type="PROSITE" id="PS00012">
    <property type="entry name" value="PHOSPHOPANTETHEINE"/>
    <property type="match status" value="1"/>
</dbReference>
<dbReference type="SUPFAM" id="SSF47336">
    <property type="entry name" value="ACP-like"/>
    <property type="match status" value="2"/>
</dbReference>
<dbReference type="Pfam" id="PF00550">
    <property type="entry name" value="PP-binding"/>
    <property type="match status" value="2"/>
</dbReference>
<evidence type="ECO:0000256" key="3">
    <source>
        <dbReference type="ARBA" id="ARBA00022553"/>
    </source>
</evidence>
<comment type="cofactor">
    <cofactor evidence="1">
        <name>pantetheine 4'-phosphate</name>
        <dbReference type="ChEBI" id="CHEBI:47942"/>
    </cofactor>
</comment>
<dbReference type="GO" id="GO:0044550">
    <property type="term" value="P:secondary metabolite biosynthetic process"/>
    <property type="evidence" value="ECO:0007669"/>
    <property type="project" value="TreeGrafter"/>
</dbReference>
<dbReference type="InterPro" id="IPR001242">
    <property type="entry name" value="Condensation_dom"/>
</dbReference>
<dbReference type="FunFam" id="3.40.50.980:FF:000002">
    <property type="entry name" value="Enterobactin synthetase component F"/>
    <property type="match status" value="1"/>
</dbReference>
<keyword evidence="7" id="KW-1185">Reference proteome</keyword>
<feature type="region of interest" description="Disordered" evidence="4">
    <location>
        <begin position="2178"/>
        <end position="2199"/>
    </location>
</feature>
<feature type="region of interest" description="Disordered" evidence="4">
    <location>
        <begin position="488"/>
        <end position="527"/>
    </location>
</feature>
<dbReference type="Gene3D" id="2.30.38.10">
    <property type="entry name" value="Luciferase, Domain 3"/>
    <property type="match status" value="1"/>
</dbReference>
<dbReference type="FunFam" id="2.30.38.10:FF:000001">
    <property type="entry name" value="Non-ribosomal peptide synthetase PvdI"/>
    <property type="match status" value="1"/>
</dbReference>
<dbReference type="GO" id="GO:0043041">
    <property type="term" value="P:amino acid activation for nonribosomal peptide biosynthetic process"/>
    <property type="evidence" value="ECO:0007669"/>
    <property type="project" value="TreeGrafter"/>
</dbReference>
<accession>A0A852UU29</accession>
<dbReference type="Gene3D" id="3.40.50.12780">
    <property type="entry name" value="N-terminal domain of ligase-like"/>
    <property type="match status" value="1"/>
</dbReference>
<dbReference type="Gene3D" id="3.30.559.10">
    <property type="entry name" value="Chloramphenicol acetyltransferase-like domain"/>
    <property type="match status" value="2"/>
</dbReference>
<dbReference type="GO" id="GO:0003824">
    <property type="term" value="F:catalytic activity"/>
    <property type="evidence" value="ECO:0007669"/>
    <property type="project" value="InterPro"/>
</dbReference>
<evidence type="ECO:0000256" key="1">
    <source>
        <dbReference type="ARBA" id="ARBA00001957"/>
    </source>
</evidence>
<comment type="caution">
    <text evidence="6">The sequence shown here is derived from an EMBL/GenBank/DDBJ whole genome shotgun (WGS) entry which is preliminary data.</text>
</comment>
<feature type="compositionally biased region" description="Basic and acidic residues" evidence="4">
    <location>
        <begin position="1011"/>
        <end position="1024"/>
    </location>
</feature>
<name>A0A852UU29_9ACTN</name>
<protein>
    <submittedName>
        <fullName evidence="6">Amino acid adenylation domain-containing protein</fullName>
    </submittedName>
</protein>
<gene>
    <name evidence="6" type="ORF">HDA43_000783</name>
</gene>
<keyword evidence="3" id="KW-0597">Phosphoprotein</keyword>
<dbReference type="PROSITE" id="PS00455">
    <property type="entry name" value="AMP_BINDING"/>
    <property type="match status" value="2"/>
</dbReference>
<dbReference type="Gene3D" id="3.30.300.30">
    <property type="match status" value="2"/>
</dbReference>
<evidence type="ECO:0000256" key="4">
    <source>
        <dbReference type="SAM" id="MobiDB-lite"/>
    </source>
</evidence>
<dbReference type="PANTHER" id="PTHR45527">
    <property type="entry name" value="NONRIBOSOMAL PEPTIDE SYNTHETASE"/>
    <property type="match status" value="1"/>
</dbReference>